<evidence type="ECO:0000256" key="2">
    <source>
        <dbReference type="ARBA" id="ARBA00022448"/>
    </source>
</evidence>
<keyword evidence="15" id="KW-1185">Reference proteome</keyword>
<evidence type="ECO:0000256" key="3">
    <source>
        <dbReference type="ARBA" id="ARBA00022475"/>
    </source>
</evidence>
<feature type="compositionally biased region" description="Basic and acidic residues" evidence="10">
    <location>
        <begin position="874"/>
        <end position="890"/>
    </location>
</feature>
<dbReference type="FunFam" id="1.20.1560.10:FF:000055">
    <property type="entry name" value="ABC multidrug transporter (Eurofung)"/>
    <property type="match status" value="1"/>
</dbReference>
<dbReference type="Pfam" id="PF00005">
    <property type="entry name" value="ABC_tran"/>
    <property type="match status" value="2"/>
</dbReference>
<dbReference type="GO" id="GO:0016887">
    <property type="term" value="F:ATP hydrolysis activity"/>
    <property type="evidence" value="ECO:0007669"/>
    <property type="project" value="InterPro"/>
</dbReference>
<dbReference type="GO" id="GO:0140359">
    <property type="term" value="F:ABC-type transporter activity"/>
    <property type="evidence" value="ECO:0007669"/>
    <property type="project" value="InterPro"/>
</dbReference>
<keyword evidence="9" id="KW-0325">Glycoprotein</keyword>
<dbReference type="GO" id="GO:0005886">
    <property type="term" value="C:plasma membrane"/>
    <property type="evidence" value="ECO:0007669"/>
    <property type="project" value="UniProtKB-SubCell"/>
</dbReference>
<keyword evidence="7 11" id="KW-1133">Transmembrane helix</keyword>
<feature type="region of interest" description="Disordered" evidence="10">
    <location>
        <begin position="874"/>
        <end position="893"/>
    </location>
</feature>
<dbReference type="FunFam" id="1.20.1560.10:FF:000066">
    <property type="entry name" value="ABC multidrug transporter (Eurofung)"/>
    <property type="match status" value="1"/>
</dbReference>
<dbReference type="Gene3D" id="1.20.1560.10">
    <property type="entry name" value="ABC transporter type 1, transmembrane domain"/>
    <property type="match status" value="2"/>
</dbReference>
<dbReference type="InterPro" id="IPR003439">
    <property type="entry name" value="ABC_transporter-like_ATP-bd"/>
</dbReference>
<feature type="transmembrane region" description="Helical" evidence="11">
    <location>
        <begin position="329"/>
        <end position="348"/>
    </location>
</feature>
<dbReference type="OrthoDB" id="6500128at2759"/>
<dbReference type="SMART" id="SM00382">
    <property type="entry name" value="AAA"/>
    <property type="match status" value="2"/>
</dbReference>
<dbReference type="PROSITE" id="PS50893">
    <property type="entry name" value="ABC_TRANSPORTER_2"/>
    <property type="match status" value="2"/>
</dbReference>
<dbReference type="Proteomes" id="UP000256645">
    <property type="component" value="Unassembled WGS sequence"/>
</dbReference>
<dbReference type="Pfam" id="PF24357">
    <property type="entry name" value="TMD0_ABC"/>
    <property type="match status" value="1"/>
</dbReference>
<evidence type="ECO:0000256" key="11">
    <source>
        <dbReference type="SAM" id="Phobius"/>
    </source>
</evidence>
<dbReference type="InterPro" id="IPR011527">
    <property type="entry name" value="ABC1_TM_dom"/>
</dbReference>
<dbReference type="CDD" id="cd18579">
    <property type="entry name" value="ABC_6TM_ABCC_D1"/>
    <property type="match status" value="1"/>
</dbReference>
<feature type="transmembrane region" description="Helical" evidence="11">
    <location>
        <begin position="1149"/>
        <end position="1172"/>
    </location>
</feature>
<evidence type="ECO:0000256" key="10">
    <source>
        <dbReference type="SAM" id="MobiDB-lite"/>
    </source>
</evidence>
<dbReference type="InterPro" id="IPR056227">
    <property type="entry name" value="TMD0_ABC"/>
</dbReference>
<keyword evidence="5" id="KW-0547">Nucleotide-binding</keyword>
<dbReference type="InterPro" id="IPR050173">
    <property type="entry name" value="ABC_transporter_C-like"/>
</dbReference>
<dbReference type="CDD" id="cd18580">
    <property type="entry name" value="ABC_6TM_ABCC_D2"/>
    <property type="match status" value="1"/>
</dbReference>
<evidence type="ECO:0000256" key="7">
    <source>
        <dbReference type="ARBA" id="ARBA00022989"/>
    </source>
</evidence>
<evidence type="ECO:0000256" key="6">
    <source>
        <dbReference type="ARBA" id="ARBA00022840"/>
    </source>
</evidence>
<evidence type="ECO:0000313" key="15">
    <source>
        <dbReference type="Proteomes" id="UP000256645"/>
    </source>
</evidence>
<dbReference type="InterPro" id="IPR044726">
    <property type="entry name" value="ABCC_6TM_D2"/>
</dbReference>
<dbReference type="SUPFAM" id="SSF52540">
    <property type="entry name" value="P-loop containing nucleoside triphosphate hydrolases"/>
    <property type="match status" value="2"/>
</dbReference>
<dbReference type="InterPro" id="IPR027417">
    <property type="entry name" value="P-loop_NTPase"/>
</dbReference>
<feature type="transmembrane region" description="Helical" evidence="11">
    <location>
        <begin position="1065"/>
        <end position="1085"/>
    </location>
</feature>
<evidence type="ECO:0000259" key="12">
    <source>
        <dbReference type="PROSITE" id="PS50893"/>
    </source>
</evidence>
<accession>A0A3D8STP1</accession>
<dbReference type="InterPro" id="IPR036640">
    <property type="entry name" value="ABC1_TM_sf"/>
</dbReference>
<reference evidence="14 15" key="1">
    <citation type="journal article" date="2018" name="IMA Fungus">
        <title>IMA Genome-F 9: Draft genome sequence of Annulohypoxylon stygium, Aspergillus mulundensis, Berkeleyomyces basicola (syn. Thielaviopsis basicola), Ceratocystis smalleyi, two Cercospora beticola strains, Coleophoma cylindrospora, Fusarium fracticaudum, Phialophora cf. hyalina, and Morchella septimelata.</title>
        <authorList>
            <person name="Wingfield B.D."/>
            <person name="Bills G.F."/>
            <person name="Dong Y."/>
            <person name="Huang W."/>
            <person name="Nel W.J."/>
            <person name="Swalarsk-Parry B.S."/>
            <person name="Vaghefi N."/>
            <person name="Wilken P.M."/>
            <person name="An Z."/>
            <person name="de Beer Z.W."/>
            <person name="De Vos L."/>
            <person name="Chen L."/>
            <person name="Duong T.A."/>
            <person name="Gao Y."/>
            <person name="Hammerbacher A."/>
            <person name="Kikkert J.R."/>
            <person name="Li Y."/>
            <person name="Li H."/>
            <person name="Li K."/>
            <person name="Li Q."/>
            <person name="Liu X."/>
            <person name="Ma X."/>
            <person name="Naidoo K."/>
            <person name="Pethybridge S.J."/>
            <person name="Sun J."/>
            <person name="Steenkamp E.T."/>
            <person name="van der Nest M.A."/>
            <person name="van Wyk S."/>
            <person name="Wingfield M.J."/>
            <person name="Xiong C."/>
            <person name="Yue Q."/>
            <person name="Zhang X."/>
        </authorList>
    </citation>
    <scope>NUCLEOTIDE SEQUENCE [LARGE SCALE GENOMIC DNA]</scope>
    <source>
        <strain evidence="14 15">BP6252</strain>
    </source>
</reference>
<evidence type="ECO:0000256" key="5">
    <source>
        <dbReference type="ARBA" id="ARBA00022741"/>
    </source>
</evidence>
<dbReference type="STRING" id="1849047.A0A3D8STP1"/>
<feature type="domain" description="ABC transporter" evidence="12">
    <location>
        <begin position="1244"/>
        <end position="1477"/>
    </location>
</feature>
<dbReference type="PROSITE" id="PS00211">
    <property type="entry name" value="ABC_TRANSPORTER_1"/>
    <property type="match status" value="2"/>
</dbReference>
<dbReference type="InterPro" id="IPR017871">
    <property type="entry name" value="ABC_transporter-like_CS"/>
</dbReference>
<feature type="transmembrane region" description="Helical" evidence="11">
    <location>
        <begin position="966"/>
        <end position="989"/>
    </location>
</feature>
<feature type="transmembrane region" description="Helical" evidence="11">
    <location>
        <begin position="927"/>
        <end position="946"/>
    </location>
</feature>
<comment type="caution">
    <text evidence="14">The sequence shown here is derived from an EMBL/GenBank/DDBJ whole genome shotgun (WGS) entry which is preliminary data.</text>
</comment>
<keyword evidence="2" id="KW-0813">Transport</keyword>
<gene>
    <name evidence="14" type="ORF">BP6252_01704</name>
</gene>
<dbReference type="PROSITE" id="PS50929">
    <property type="entry name" value="ABC_TM1F"/>
    <property type="match status" value="2"/>
</dbReference>
<feature type="transmembrane region" description="Helical" evidence="11">
    <location>
        <begin position="85"/>
        <end position="104"/>
    </location>
</feature>
<sequence>MTSFSMAAMQPNSTACWASDGFGPVANVQTCGRDTFDFTLVFEQSIMSIGPSAVLLLAAPLRWSQLQSQHRITRSGEMTGWIKQGFIITFSLVQLAQLILWARFRGRDPLNTGVSVASSTLGLCGCIALAFLSYAEHTRNLRPSSTICVYLVASLAFDAVQCRTLWLLPADPNHHIRSLAAVLSSSIAVKTIMLFLEARGKRRSLLPAFSANPPEALSGILTRGIFWWLNELLLRGYRGSISLQSLWPADDSMASSRLAADFARAWTTAKHKKGKYSMLIVLVTGLKWPFLVGVIPRICLIGLKFSQPLLINRVVAYVGQPGAQTDQNVGYGLLGATALIYLGIGIMNGIHSHKLYRFITMARGCLVSMVFRKTLSMSTATAQQKGSKTLTLISTDVGRITRGLEGLHEMWASPIEVGLAIFLLERELGVACIAPGIIALLSTFAIMKLTSYIGPAQVTWNKGVQERVSVTSAMLGNMKEVKLLGLTDFYSQRIKSLRSKELNLAKRTRFLGSVKITLMSISRYLTPAITFGAFIAISKYWTGQPLSVTTSFTSLSLLVLLATPLSSMFNAMPQLSMTIACLERIRDFLLENEVQEDLGSDGVNTKNDGGWTSTGNRAGTELATLTKPASSRDLYPNTIISLKEASLGVRESGQPIVHGLSFTVPRSSLTVVIGKVGSGKSTLLKGLVGELSCVTGNLKRECSSAAYCEQQPWLINGTIQGNILGAADLEARWYETVVTACALNRDFESLPSGDLSLIGSKGISLSGGQKQRVALARALYSRLPLLICDDVLSGLDWNTQEEIWKNIFSRRGGLLSQYGITTVLATHAVHHLHEADKIIVLSEDGTIIEQGTFENLNKNQSYVQKLLLGEKGHVNSGRDKEAESPIKDKTTIQSKASAEDGNDLLRRTGDAQVYKYYLKSIGWRHGLILLFLTLGGEFCLAFPQLWVKWWAEADTAHPGSQTGLYYSVYLVLGVVGLAFVAASVSYNWVITGPSSGLYLHHRLLDIITKAPLSFFVETDTGVTVNRFSQDLSLIDNNLPGDSFLTVLGIFQCIGGALLIVSGVKYMAAVIPLSLLFLYTLQLFYLRTSRQMRHMDLEAKSPLYTHLLEIVQGISTIRSFGWATSFFEGSLQLLDISQKPFYLMFCIQRWLNFSLDMFVAALAVIFVGIAVALKGEASAGSVGLALLNILSLNASLAYTITTWTGLETSLGAIARLKNLENDTPREDRCDVVADAEPGWPLTGNLAFEDVNVSYKPDSNLVLKNVSLSIQAGQRVAICGRTGSGKSSLLLALFRLLDLQSGDIKIDGLSTSTVSRTYLRSRMNIVPQEPIFLPGSVRLNLDPFSTASDMAILSALERVSLGTLVEAHGGLDASMPSLPLSQGQRQLFCLARAVVRSNTSPFLILDEAGSSVDHATEEMMQQVIRREFRTQTILAVVHKLDTVRDFDRIAVLEKGVLAEFDSPDRLLEKEGGAFRSLWESRHRR</sequence>
<protein>
    <submittedName>
        <fullName evidence="14">Uncharacterized protein</fullName>
    </submittedName>
</protein>
<evidence type="ECO:0000256" key="8">
    <source>
        <dbReference type="ARBA" id="ARBA00023136"/>
    </source>
</evidence>
<dbReference type="EMBL" id="PDLM01000001">
    <property type="protein sequence ID" value="RDW89672.1"/>
    <property type="molecule type" value="Genomic_DNA"/>
</dbReference>
<keyword evidence="3" id="KW-1003">Cell membrane</keyword>
<dbReference type="Pfam" id="PF00664">
    <property type="entry name" value="ABC_membrane"/>
    <property type="match status" value="2"/>
</dbReference>
<name>A0A3D8STP1_9HELO</name>
<dbReference type="InterPro" id="IPR044746">
    <property type="entry name" value="ABCC_6TM_D1"/>
</dbReference>
<keyword evidence="8 11" id="KW-0472">Membrane</keyword>
<feature type="domain" description="ABC transmembrane type-1" evidence="13">
    <location>
        <begin position="298"/>
        <end position="577"/>
    </location>
</feature>
<evidence type="ECO:0000256" key="4">
    <source>
        <dbReference type="ARBA" id="ARBA00022692"/>
    </source>
</evidence>
<feature type="transmembrane region" description="Helical" evidence="11">
    <location>
        <begin position="116"/>
        <end position="135"/>
    </location>
</feature>
<evidence type="ECO:0000256" key="1">
    <source>
        <dbReference type="ARBA" id="ARBA00004651"/>
    </source>
</evidence>
<dbReference type="Gene3D" id="3.40.50.300">
    <property type="entry name" value="P-loop containing nucleotide triphosphate hydrolases"/>
    <property type="match status" value="2"/>
</dbReference>
<evidence type="ECO:0000259" key="13">
    <source>
        <dbReference type="PROSITE" id="PS50929"/>
    </source>
</evidence>
<feature type="transmembrane region" description="Helical" evidence="11">
    <location>
        <begin position="147"/>
        <end position="166"/>
    </location>
</feature>
<feature type="domain" description="ABC transporter" evidence="12">
    <location>
        <begin position="642"/>
        <end position="869"/>
    </location>
</feature>
<feature type="transmembrane region" description="Helical" evidence="11">
    <location>
        <begin position="524"/>
        <end position="542"/>
    </location>
</feature>
<feature type="transmembrane region" description="Helical" evidence="11">
    <location>
        <begin position="178"/>
        <end position="196"/>
    </location>
</feature>
<evidence type="ECO:0000313" key="14">
    <source>
        <dbReference type="EMBL" id="RDW89672.1"/>
    </source>
</evidence>
<dbReference type="FunFam" id="3.40.50.300:FF:000838">
    <property type="entry name" value="ABC multidrug transporter (Eurofung)"/>
    <property type="match status" value="1"/>
</dbReference>
<dbReference type="PANTHER" id="PTHR24223:SF399">
    <property type="entry name" value="ABC TRANSPORTER ATNG"/>
    <property type="match status" value="1"/>
</dbReference>
<dbReference type="SUPFAM" id="SSF90123">
    <property type="entry name" value="ABC transporter transmembrane region"/>
    <property type="match status" value="2"/>
</dbReference>
<comment type="subcellular location">
    <subcellularLocation>
        <location evidence="1">Cell membrane</location>
        <topology evidence="1">Multi-pass membrane protein</topology>
    </subcellularLocation>
</comment>
<dbReference type="CDD" id="cd03244">
    <property type="entry name" value="ABCC_MRP_domain2"/>
    <property type="match status" value="1"/>
</dbReference>
<proteinExistence type="predicted"/>
<feature type="transmembrane region" description="Helical" evidence="11">
    <location>
        <begin position="1042"/>
        <end position="1059"/>
    </location>
</feature>
<keyword evidence="4 11" id="KW-0812">Transmembrane</keyword>
<organism evidence="14 15">
    <name type="scientific">Coleophoma cylindrospora</name>
    <dbReference type="NCBI Taxonomy" id="1849047"/>
    <lineage>
        <taxon>Eukaryota</taxon>
        <taxon>Fungi</taxon>
        <taxon>Dikarya</taxon>
        <taxon>Ascomycota</taxon>
        <taxon>Pezizomycotina</taxon>
        <taxon>Leotiomycetes</taxon>
        <taxon>Helotiales</taxon>
        <taxon>Dermateaceae</taxon>
        <taxon>Coleophoma</taxon>
    </lineage>
</organism>
<dbReference type="GO" id="GO:0005524">
    <property type="term" value="F:ATP binding"/>
    <property type="evidence" value="ECO:0007669"/>
    <property type="project" value="UniProtKB-KW"/>
</dbReference>
<feature type="transmembrane region" description="Helical" evidence="11">
    <location>
        <begin position="548"/>
        <end position="569"/>
    </location>
</feature>
<feature type="transmembrane region" description="Helical" evidence="11">
    <location>
        <begin position="279"/>
        <end position="303"/>
    </location>
</feature>
<feature type="domain" description="ABC transmembrane type-1" evidence="13">
    <location>
        <begin position="927"/>
        <end position="1207"/>
    </location>
</feature>
<dbReference type="CDD" id="cd03250">
    <property type="entry name" value="ABCC_MRP_domain1"/>
    <property type="match status" value="1"/>
</dbReference>
<dbReference type="InterPro" id="IPR003593">
    <property type="entry name" value="AAA+_ATPase"/>
</dbReference>
<evidence type="ECO:0000256" key="9">
    <source>
        <dbReference type="ARBA" id="ARBA00023180"/>
    </source>
</evidence>
<keyword evidence="6" id="KW-0067">ATP-binding</keyword>
<dbReference type="PANTHER" id="PTHR24223">
    <property type="entry name" value="ATP-BINDING CASSETTE SUB-FAMILY C"/>
    <property type="match status" value="1"/>
</dbReference>